<dbReference type="CDD" id="cd00002">
    <property type="entry name" value="YbaK_deacylase"/>
    <property type="match status" value="1"/>
</dbReference>
<evidence type="ECO:0000256" key="3">
    <source>
        <dbReference type="ARBA" id="ARBA00023239"/>
    </source>
</evidence>
<dbReference type="GO" id="GO:0002161">
    <property type="term" value="F:aminoacyl-tRNA deacylase activity"/>
    <property type="evidence" value="ECO:0007669"/>
    <property type="project" value="InterPro"/>
</dbReference>
<gene>
    <name evidence="6" type="primary">ybaK</name>
    <name evidence="6" type="ORF">BBG48_008715</name>
    <name evidence="7" type="ORF">FL857_02235</name>
</gene>
<reference evidence="6 8" key="1">
    <citation type="journal article" date="2016" name="Genome Announc.">
        <title>Draft Genome Sequence of Criibacterium bergeronii gen. nov., sp. nov., Strain CCRI-22567T, Isolated from a Vaginal Sample from a Woman with Bacterial Vaginosis.</title>
        <authorList>
            <person name="Maheux A.F."/>
            <person name="Berube E."/>
            <person name="Boudreau D.K."/>
            <person name="Raymond F."/>
            <person name="Corbeil J."/>
            <person name="Roy P.H."/>
            <person name="Boissinot M."/>
            <person name="Omar R.F."/>
        </authorList>
    </citation>
    <scope>NUCLEOTIDE SEQUENCE [LARGE SCALE GENOMIC DNA]</scope>
    <source>
        <strain evidence="6 8">CCRI-22567</strain>
    </source>
</reference>
<dbReference type="PANTHER" id="PTHR30411:SF0">
    <property type="entry name" value="CYS-TRNA(PRO)_CYS-TRNA(CYS) DEACYLASE YBAK"/>
    <property type="match status" value="1"/>
</dbReference>
<protein>
    <recommendedName>
        <fullName evidence="4">Cys-tRNA(Pro)/Cys-tRNA(Cys) deacylase</fullName>
        <ecNumber evidence="4">4.2.-.-</ecNumber>
    </recommendedName>
</protein>
<evidence type="ECO:0000313" key="6">
    <source>
        <dbReference type="EMBL" id="RDY20679.1"/>
    </source>
</evidence>
<dbReference type="EC" id="4.2.-.-" evidence="4"/>
<comment type="caution">
    <text evidence="6">The sequence shown here is derived from an EMBL/GenBank/DDBJ whole genome shotgun (WGS) entry which is preliminary data.</text>
</comment>
<keyword evidence="2 4" id="KW-0648">Protein biosynthesis</keyword>
<dbReference type="GO" id="GO:0016829">
    <property type="term" value="F:lyase activity"/>
    <property type="evidence" value="ECO:0007669"/>
    <property type="project" value="UniProtKB-KW"/>
</dbReference>
<dbReference type="EMBL" id="MBEW02000023">
    <property type="protein sequence ID" value="RDY20679.1"/>
    <property type="molecule type" value="Genomic_DNA"/>
</dbReference>
<dbReference type="EMBL" id="VJXW01000002">
    <property type="protein sequence ID" value="TRW28302.1"/>
    <property type="molecule type" value="Genomic_DNA"/>
</dbReference>
<dbReference type="AlphaFoldDB" id="A0A371IJL4"/>
<evidence type="ECO:0000256" key="4">
    <source>
        <dbReference type="PIRNR" id="PIRNR006181"/>
    </source>
</evidence>
<dbReference type="STRING" id="1871336.BBG48_04995"/>
<dbReference type="RefSeq" id="WP_068913966.1">
    <property type="nucleotide sequence ID" value="NZ_MBEW02000023.1"/>
</dbReference>
<evidence type="ECO:0000256" key="2">
    <source>
        <dbReference type="ARBA" id="ARBA00022917"/>
    </source>
</evidence>
<dbReference type="Proteomes" id="UP000319424">
    <property type="component" value="Unassembled WGS sequence"/>
</dbReference>
<dbReference type="InterPro" id="IPR036754">
    <property type="entry name" value="YbaK/aa-tRNA-synt-asso_dom_sf"/>
</dbReference>
<keyword evidence="3 4" id="KW-0456">Lyase</keyword>
<dbReference type="Gene3D" id="3.90.960.10">
    <property type="entry name" value="YbaK/aminoacyl-tRNA synthetase-associated domain"/>
    <property type="match status" value="1"/>
</dbReference>
<dbReference type="SUPFAM" id="SSF55826">
    <property type="entry name" value="YbaK/ProRS associated domain"/>
    <property type="match status" value="1"/>
</dbReference>
<dbReference type="PIRSF" id="PIRSF006181">
    <property type="entry name" value="EbsC_YbaK"/>
    <property type="match status" value="1"/>
</dbReference>
<dbReference type="Proteomes" id="UP000093352">
    <property type="component" value="Unassembled WGS sequence"/>
</dbReference>
<comment type="similarity">
    <text evidence="1 4">Belongs to the prolyl-tRNA editing family. YbaK/EbsC subfamily.</text>
</comment>
<dbReference type="InterPro" id="IPR004369">
    <property type="entry name" value="Prolyl-tRNA_editing_YbaK/EbsC"/>
</dbReference>
<evidence type="ECO:0000313" key="8">
    <source>
        <dbReference type="Proteomes" id="UP000093352"/>
    </source>
</evidence>
<name>A0A371IJL4_9FIRM</name>
<evidence type="ECO:0000256" key="1">
    <source>
        <dbReference type="ARBA" id="ARBA00009798"/>
    </source>
</evidence>
<dbReference type="OrthoDB" id="9809296at2"/>
<keyword evidence="8" id="KW-1185">Reference proteome</keyword>
<evidence type="ECO:0000313" key="7">
    <source>
        <dbReference type="EMBL" id="TRW28302.1"/>
    </source>
</evidence>
<sequence length="156" mass="17365">MKTKKTNAMRILEEKNINYTAHEYDSKGFMSGTEVAGKVGFANERVFKTLVTQGEKEYYVFILPSDAELSLKKAAKLAGEKNIHMINPNDLKKVTGYIKGGCSPVGMRKEYKTFIHDSALNQETILVSGGALGCQVEIEPKTLIENFDIQAEDIIQ</sequence>
<reference evidence="7 9" key="3">
    <citation type="submission" date="2019-07" db="EMBL/GenBank/DDBJ databases">
        <title>Criibacterium bergeronii gen. nov., sp. nov. isolated from human clinical samples.</title>
        <authorList>
            <person name="Maheux A.F."/>
            <person name="Boudreau D.K."/>
            <person name="Berube E."/>
            <person name="Brodeur S."/>
            <person name="Bernard K.A."/>
            <person name="Abed J.Y."/>
            <person name="Ducrey E."/>
            <person name="Guay E.F."/>
            <person name="Raymond F."/>
            <person name="Corbeil J."/>
            <person name="Domingo M.-C."/>
            <person name="Roy P.H."/>
            <person name="Boissinot M."/>
            <person name="Tocheva E.I."/>
            <person name="Omar R.F."/>
        </authorList>
    </citation>
    <scope>NUCLEOTIDE SEQUENCE [LARGE SCALE GENOMIC DNA]</scope>
    <source>
        <strain evidence="7 9">CCRI-24246</strain>
    </source>
</reference>
<dbReference type="GO" id="GO:0006412">
    <property type="term" value="P:translation"/>
    <property type="evidence" value="ECO:0007669"/>
    <property type="project" value="UniProtKB-KW"/>
</dbReference>
<dbReference type="Pfam" id="PF04073">
    <property type="entry name" value="tRNA_edit"/>
    <property type="match status" value="1"/>
</dbReference>
<proteinExistence type="inferred from homology"/>
<dbReference type="NCBIfam" id="TIGR00011">
    <property type="entry name" value="YbaK_EbsC"/>
    <property type="match status" value="1"/>
</dbReference>
<feature type="domain" description="YbaK/aminoacyl-tRNA synthetase-associated" evidence="5">
    <location>
        <begin position="34"/>
        <end position="144"/>
    </location>
</feature>
<organism evidence="6 8">
    <name type="scientific">Criibacterium bergeronii</name>
    <dbReference type="NCBI Taxonomy" id="1871336"/>
    <lineage>
        <taxon>Bacteria</taxon>
        <taxon>Bacillati</taxon>
        <taxon>Bacillota</taxon>
        <taxon>Clostridia</taxon>
        <taxon>Peptostreptococcales</taxon>
        <taxon>Filifactoraceae</taxon>
        <taxon>Criibacterium</taxon>
    </lineage>
</organism>
<reference evidence="6" key="2">
    <citation type="submission" date="2018-07" db="EMBL/GenBank/DDBJ databases">
        <authorList>
            <person name="Quirk P.G."/>
            <person name="Krulwich T.A."/>
        </authorList>
    </citation>
    <scope>NUCLEOTIDE SEQUENCE</scope>
    <source>
        <strain evidence="6">CCRI-22567</strain>
    </source>
</reference>
<evidence type="ECO:0000313" key="9">
    <source>
        <dbReference type="Proteomes" id="UP000319424"/>
    </source>
</evidence>
<evidence type="ECO:0000259" key="5">
    <source>
        <dbReference type="Pfam" id="PF04073"/>
    </source>
</evidence>
<dbReference type="PANTHER" id="PTHR30411">
    <property type="entry name" value="CYTOPLASMIC PROTEIN"/>
    <property type="match status" value="1"/>
</dbReference>
<dbReference type="InterPro" id="IPR007214">
    <property type="entry name" value="YbaK/aa-tRNA-synth-assoc-dom"/>
</dbReference>
<accession>A0A371IJL4</accession>